<dbReference type="AlphaFoldDB" id="A0A9P0B063"/>
<keyword evidence="3" id="KW-1185">Reference proteome</keyword>
<feature type="region of interest" description="Disordered" evidence="1">
    <location>
        <begin position="1"/>
        <end position="61"/>
    </location>
</feature>
<organism evidence="2 3">
    <name type="scientific">Brassicogethes aeneus</name>
    <name type="common">Rape pollen beetle</name>
    <name type="synonym">Meligethes aeneus</name>
    <dbReference type="NCBI Taxonomy" id="1431903"/>
    <lineage>
        <taxon>Eukaryota</taxon>
        <taxon>Metazoa</taxon>
        <taxon>Ecdysozoa</taxon>
        <taxon>Arthropoda</taxon>
        <taxon>Hexapoda</taxon>
        <taxon>Insecta</taxon>
        <taxon>Pterygota</taxon>
        <taxon>Neoptera</taxon>
        <taxon>Endopterygota</taxon>
        <taxon>Coleoptera</taxon>
        <taxon>Polyphaga</taxon>
        <taxon>Cucujiformia</taxon>
        <taxon>Nitidulidae</taxon>
        <taxon>Meligethinae</taxon>
        <taxon>Brassicogethes</taxon>
    </lineage>
</organism>
<dbReference type="EMBL" id="OV121134">
    <property type="protein sequence ID" value="CAH0552500.1"/>
    <property type="molecule type" value="Genomic_DNA"/>
</dbReference>
<proteinExistence type="predicted"/>
<reference evidence="2" key="1">
    <citation type="submission" date="2021-12" db="EMBL/GenBank/DDBJ databases">
        <authorList>
            <person name="King R."/>
        </authorList>
    </citation>
    <scope>NUCLEOTIDE SEQUENCE</scope>
</reference>
<protein>
    <submittedName>
        <fullName evidence="2">Uncharacterized protein</fullName>
    </submittedName>
</protein>
<accession>A0A9P0B063</accession>
<feature type="compositionally biased region" description="Polar residues" evidence="1">
    <location>
        <begin position="30"/>
        <end position="41"/>
    </location>
</feature>
<evidence type="ECO:0000256" key="1">
    <source>
        <dbReference type="SAM" id="MobiDB-lite"/>
    </source>
</evidence>
<sequence length="125" mass="14124">MIIGNVDQKTTQKFRRKIERAQTKVKNTEPVPSTSRQPTESSTDESEILTKDEEYNEPTPTWSTISNLKKKKKLTPLIFNKLSETCDRYGVSYRAGAAIASAALQDVNLISKNKSSYILSRLNLE</sequence>
<evidence type="ECO:0000313" key="2">
    <source>
        <dbReference type="EMBL" id="CAH0552500.1"/>
    </source>
</evidence>
<name>A0A9P0B063_BRAAE</name>
<evidence type="ECO:0000313" key="3">
    <source>
        <dbReference type="Proteomes" id="UP001154078"/>
    </source>
</evidence>
<dbReference type="Proteomes" id="UP001154078">
    <property type="component" value="Chromosome 3"/>
</dbReference>
<gene>
    <name evidence="2" type="ORF">MELIAE_LOCUS4711</name>
</gene>